<dbReference type="Proteomes" id="UP001246858">
    <property type="component" value="Unassembled WGS sequence"/>
</dbReference>
<reference evidence="1" key="1">
    <citation type="submission" date="2023-07" db="EMBL/GenBank/DDBJ databases">
        <title>Sorghum-associated microbial communities from plants grown in Nebraska, USA.</title>
        <authorList>
            <person name="Schachtman D."/>
        </authorList>
    </citation>
    <scope>NUCLEOTIDE SEQUENCE</scope>
    <source>
        <strain evidence="1">2697</strain>
    </source>
</reference>
<keyword evidence="2" id="KW-1185">Reference proteome</keyword>
<evidence type="ECO:0000313" key="1">
    <source>
        <dbReference type="EMBL" id="MDR6785192.1"/>
    </source>
</evidence>
<dbReference type="EMBL" id="JAVDTF010000003">
    <property type="protein sequence ID" value="MDR6785192.1"/>
    <property type="molecule type" value="Genomic_DNA"/>
</dbReference>
<comment type="caution">
    <text evidence="1">The sequence shown here is derived from an EMBL/GenBank/DDBJ whole genome shotgun (WGS) entry which is preliminary data.</text>
</comment>
<evidence type="ECO:0000313" key="2">
    <source>
        <dbReference type="Proteomes" id="UP001246858"/>
    </source>
</evidence>
<sequence length="394" mass="43925">MNKLILDKAVQEYISSHLNDDVHKIVMAKSPFEGIDARELAGQIAAKNKAAKKLPLWYATEGIYYPPLLSVEQCSSERTAAYKATLAEGESLIDLTGGFGVDSLYFAQRFKTVTHCELSTGLSEIAAHNASLLGARNIQFLATDGLAFLKNSKQTFDTIYLDPARRSNAGKVFMLKDCSPNVVEHLDLLLSRSQRVIIKTAPLLDLTAGLKELKNVSEIHIVSVRNEVKELLWVIDGAASGLVKIVCRTINEAFKSLSFYKGDEEISHAQLLNETPSGFLYEPDAALLKSGAFNLIAQVYGLKKLDKQTQLYTAEVLNERFPGRIFKINRILTSAELKKEKTLTGNVIVRNYRDKAENLVKKYKIKADNKQFLIFTQSKTDGYIVIDAAIEQHY</sequence>
<proteinExistence type="predicted"/>
<protein>
    <submittedName>
        <fullName evidence="1">16S rRNA G966 N2-methylase RsmD</fullName>
    </submittedName>
</protein>
<organism evidence="1 2">
    <name type="scientific">Pedobacter africanus</name>
    <dbReference type="NCBI Taxonomy" id="151894"/>
    <lineage>
        <taxon>Bacteria</taxon>
        <taxon>Pseudomonadati</taxon>
        <taxon>Bacteroidota</taxon>
        <taxon>Sphingobacteriia</taxon>
        <taxon>Sphingobacteriales</taxon>
        <taxon>Sphingobacteriaceae</taxon>
        <taxon>Pedobacter</taxon>
    </lineage>
</organism>
<name>A0ACC6L188_9SPHI</name>
<gene>
    <name evidence="1" type="ORF">J2X78_003766</name>
</gene>
<accession>A0ACC6L188</accession>